<gene>
    <name evidence="2" type="ORF">ENW50_01830</name>
</gene>
<dbReference type="SUPFAM" id="SSF56954">
    <property type="entry name" value="Outer membrane efflux proteins (OEP)"/>
    <property type="match status" value="1"/>
</dbReference>
<evidence type="ECO:0000313" key="2">
    <source>
        <dbReference type="EMBL" id="HGY93419.1"/>
    </source>
</evidence>
<keyword evidence="1" id="KW-0732">Signal</keyword>
<proteinExistence type="predicted"/>
<dbReference type="PANTHER" id="PTHR30203:SF24">
    <property type="entry name" value="BLR4935 PROTEIN"/>
    <property type="match status" value="1"/>
</dbReference>
<dbReference type="InterPro" id="IPR010131">
    <property type="entry name" value="MdtP/NodT-like"/>
</dbReference>
<dbReference type="GO" id="GO:0015562">
    <property type="term" value="F:efflux transmembrane transporter activity"/>
    <property type="evidence" value="ECO:0007669"/>
    <property type="project" value="InterPro"/>
</dbReference>
<reference evidence="2" key="1">
    <citation type="journal article" date="2020" name="mSystems">
        <title>Genome- and Community-Level Interaction Insights into Carbon Utilization and Element Cycling Functions of Hydrothermarchaeota in Hydrothermal Sediment.</title>
        <authorList>
            <person name="Zhou Z."/>
            <person name="Liu Y."/>
            <person name="Xu W."/>
            <person name="Pan J."/>
            <person name="Luo Z.H."/>
            <person name="Li M."/>
        </authorList>
    </citation>
    <scope>NUCLEOTIDE SEQUENCE [LARGE SCALE GENOMIC DNA]</scope>
    <source>
        <strain evidence="2">SpSt-855</strain>
    </source>
</reference>
<dbReference type="EMBL" id="DTKL01000015">
    <property type="protein sequence ID" value="HGY93419.1"/>
    <property type="molecule type" value="Genomic_DNA"/>
</dbReference>
<organism evidence="2">
    <name type="scientific">Acidobacterium capsulatum</name>
    <dbReference type="NCBI Taxonomy" id="33075"/>
    <lineage>
        <taxon>Bacteria</taxon>
        <taxon>Pseudomonadati</taxon>
        <taxon>Acidobacteriota</taxon>
        <taxon>Terriglobia</taxon>
        <taxon>Terriglobales</taxon>
        <taxon>Acidobacteriaceae</taxon>
        <taxon>Acidobacterium</taxon>
    </lineage>
</organism>
<protein>
    <submittedName>
        <fullName evidence="2">TolC family protein</fullName>
    </submittedName>
</protein>
<dbReference type="PROSITE" id="PS51257">
    <property type="entry name" value="PROKAR_LIPOPROTEIN"/>
    <property type="match status" value="1"/>
</dbReference>
<dbReference type="Gene3D" id="1.20.1600.10">
    <property type="entry name" value="Outer membrane efflux proteins (OEP)"/>
    <property type="match status" value="1"/>
</dbReference>
<dbReference type="PANTHER" id="PTHR30203">
    <property type="entry name" value="OUTER MEMBRANE CATION EFFLUX PROTEIN"/>
    <property type="match status" value="1"/>
</dbReference>
<dbReference type="AlphaFoldDB" id="A0A7V5CSF2"/>
<comment type="caution">
    <text evidence="2">The sequence shown here is derived from an EMBL/GenBank/DDBJ whole genome shotgun (WGS) entry which is preliminary data.</text>
</comment>
<sequence>MKRPFPVMGSRTAAGLLCILLAGCATYHSQPLPVAPDLTSAPTLTVPASQFQLPGLAPHPIPRKGFDQATILLLAVCNDPDLKAARLQAGIARAQMLQAGLLPNPTFNASFAQSARTYGGALGLSEDLQALITRGATRAAASAAQQQVHLNILWQEWQVASEANQAFLEARGNARQITLQQAEEHLLADRYHADRKAMQQGDMLSTTVSADLVQLSNAQDRLRQLQLAQNSTMHQLTQLLGLKPGAPLKLLGSPSASGLSPSQFQSALAALPHRRADLLALQAGYQSQQASLRKAILMQFPALSAGVNFERDPVEGVNSLGPEANLSLPIFNHNQGQIAIQRATRAYLWQTYQARLDAAVSQAHELWKANQLLAAQLHTLRATLPRLKARAEAARQSVQQNDLDAAAYTALEESYLAKQQEAIQLQTSLAASRATLRILLGLPIVIPAEHARSR</sequence>
<feature type="signal peptide" evidence="1">
    <location>
        <begin position="1"/>
        <end position="27"/>
    </location>
</feature>
<evidence type="ECO:0000256" key="1">
    <source>
        <dbReference type="SAM" id="SignalP"/>
    </source>
</evidence>
<feature type="chain" id="PRO_5031059069" evidence="1">
    <location>
        <begin position="28"/>
        <end position="454"/>
    </location>
</feature>
<name>A0A7V5CSF2_9BACT</name>
<accession>A0A7V5CSF2</accession>